<dbReference type="EMBL" id="PFFQ01000009">
    <property type="protein sequence ID" value="PIW18819.1"/>
    <property type="molecule type" value="Genomic_DNA"/>
</dbReference>
<dbReference type="SUPFAM" id="SSF53335">
    <property type="entry name" value="S-adenosyl-L-methionine-dependent methyltransferases"/>
    <property type="match status" value="1"/>
</dbReference>
<dbReference type="Proteomes" id="UP000231019">
    <property type="component" value="Unassembled WGS sequence"/>
</dbReference>
<dbReference type="PANTHER" id="PTHR44942">
    <property type="entry name" value="METHYLTRANSF_11 DOMAIN-CONTAINING PROTEIN"/>
    <property type="match status" value="1"/>
</dbReference>
<dbReference type="InterPro" id="IPR051052">
    <property type="entry name" value="Diverse_substrate_MTase"/>
</dbReference>
<dbReference type="InterPro" id="IPR013216">
    <property type="entry name" value="Methyltransf_11"/>
</dbReference>
<evidence type="ECO:0000313" key="6">
    <source>
        <dbReference type="Proteomes" id="UP000231019"/>
    </source>
</evidence>
<dbReference type="CDD" id="cd02440">
    <property type="entry name" value="AdoMet_MTases"/>
    <property type="match status" value="1"/>
</dbReference>
<dbReference type="AlphaFoldDB" id="A0A2M7G9M2"/>
<evidence type="ECO:0000256" key="2">
    <source>
        <dbReference type="ARBA" id="ARBA00022603"/>
    </source>
</evidence>
<dbReference type="InterPro" id="IPR029063">
    <property type="entry name" value="SAM-dependent_MTases_sf"/>
</dbReference>
<evidence type="ECO:0000256" key="3">
    <source>
        <dbReference type="ARBA" id="ARBA00022679"/>
    </source>
</evidence>
<dbReference type="PANTHER" id="PTHR44942:SF4">
    <property type="entry name" value="METHYLTRANSFERASE TYPE 11 DOMAIN-CONTAINING PROTEIN"/>
    <property type="match status" value="1"/>
</dbReference>
<organism evidence="5 6">
    <name type="scientific">bacterium (Candidatus Blackallbacteria) CG17_big_fil_post_rev_8_21_14_2_50_48_46</name>
    <dbReference type="NCBI Taxonomy" id="2014261"/>
    <lineage>
        <taxon>Bacteria</taxon>
        <taxon>Candidatus Blackallbacteria</taxon>
    </lineage>
</organism>
<evidence type="ECO:0000259" key="4">
    <source>
        <dbReference type="Pfam" id="PF08241"/>
    </source>
</evidence>
<dbReference type="Gene3D" id="3.40.50.150">
    <property type="entry name" value="Vaccinia Virus protein VP39"/>
    <property type="match status" value="1"/>
</dbReference>
<accession>A0A2M7G9M2</accession>
<name>A0A2M7G9M2_9BACT</name>
<evidence type="ECO:0000313" key="5">
    <source>
        <dbReference type="EMBL" id="PIW18819.1"/>
    </source>
</evidence>
<evidence type="ECO:0000256" key="1">
    <source>
        <dbReference type="ARBA" id="ARBA00008361"/>
    </source>
</evidence>
<proteinExistence type="inferred from homology"/>
<reference evidence="5 6" key="1">
    <citation type="submission" date="2017-09" db="EMBL/GenBank/DDBJ databases">
        <title>Depth-based differentiation of microbial function through sediment-hosted aquifers and enrichment of novel symbionts in the deep terrestrial subsurface.</title>
        <authorList>
            <person name="Probst A.J."/>
            <person name="Ladd B."/>
            <person name="Jarett J.K."/>
            <person name="Geller-Mcgrath D.E."/>
            <person name="Sieber C.M."/>
            <person name="Emerson J.B."/>
            <person name="Anantharaman K."/>
            <person name="Thomas B.C."/>
            <person name="Malmstrom R."/>
            <person name="Stieglmeier M."/>
            <person name="Klingl A."/>
            <person name="Woyke T."/>
            <person name="Ryan C.M."/>
            <person name="Banfield J.F."/>
        </authorList>
    </citation>
    <scope>NUCLEOTIDE SEQUENCE [LARGE SCALE GENOMIC DNA]</scope>
    <source>
        <strain evidence="5">CG17_big_fil_post_rev_8_21_14_2_50_48_46</strain>
    </source>
</reference>
<comment type="similarity">
    <text evidence="1">Belongs to the methyltransferase superfamily.</text>
</comment>
<dbReference type="GO" id="GO:0008757">
    <property type="term" value="F:S-adenosylmethionine-dependent methyltransferase activity"/>
    <property type="evidence" value="ECO:0007669"/>
    <property type="project" value="InterPro"/>
</dbReference>
<feature type="domain" description="Methyltransferase type 11" evidence="4">
    <location>
        <begin position="42"/>
        <end position="131"/>
    </location>
</feature>
<protein>
    <submittedName>
        <fullName evidence="5">SAM-dependent methyltransferase</fullName>
    </submittedName>
</protein>
<dbReference type="Pfam" id="PF08241">
    <property type="entry name" value="Methyltransf_11"/>
    <property type="match status" value="1"/>
</dbReference>
<comment type="caution">
    <text evidence="5">The sequence shown here is derived from an EMBL/GenBank/DDBJ whole genome shotgun (WGS) entry which is preliminary data.</text>
</comment>
<keyword evidence="2 5" id="KW-0489">Methyltransferase</keyword>
<dbReference type="GO" id="GO:0032259">
    <property type="term" value="P:methylation"/>
    <property type="evidence" value="ECO:0007669"/>
    <property type="project" value="UniProtKB-KW"/>
</dbReference>
<keyword evidence="3 5" id="KW-0808">Transferase</keyword>
<sequence length="257" mass="29225">MKQGDFSELAQAYRHRTGYSLRVLKSLAAYVGAWREDFQVADIGAGTGKLTENLLELGFRIHAVEPNQAMRSEGISQVNHSHVIWSEGSAEMTGLPDNYADWILMASSFHWTDYPKTLAEFSRILKPGGYFTALWNPRNLEANELHQRIEAKIYEIAPEIQRVSSGSSRFTEDLDAKLLSTGHFTDLIFMQAPHEVQMTPERYLGAWRSVNDIQAQAGPERFKLILAAIEKEIEHLDEVIVPYQTRAWTVRSRKKCA</sequence>
<gene>
    <name evidence="5" type="ORF">COW36_03315</name>
</gene>